<evidence type="ECO:0000256" key="1">
    <source>
        <dbReference type="SAM" id="MobiDB-lite"/>
    </source>
</evidence>
<feature type="region of interest" description="Disordered" evidence="1">
    <location>
        <begin position="208"/>
        <end position="295"/>
    </location>
</feature>
<reference evidence="2" key="2">
    <citation type="submission" date="2023-05" db="EMBL/GenBank/DDBJ databases">
        <authorList>
            <person name="Schelkunov M.I."/>
        </authorList>
    </citation>
    <scope>NUCLEOTIDE SEQUENCE</scope>
    <source>
        <strain evidence="2">Hsosn_3</strain>
        <tissue evidence="2">Leaf</tissue>
    </source>
</reference>
<sequence length="525" mass="58422">MEPPLPFFCLYPVNREIEELDIDLSSLLQMSSEITYAGSQQSIVDENQPTTRSLLKSFSVPPFTVSSRTCSKVTVIDPYEAQIALKAIQEAFVALSIEPLALNWTTSEEVEEVQPLNFFTDTQNIEIDSHVPQTDENQDNEATKTNPPLIEAAPTQLSYMYIQTPLKGTKLRRAEQVLELCAGLGGGSSLLTTKKLVELRFTHEGNPEIQVDVGNPEEGTHVNQDMSFSVPSSIKKSLRPSSRKGSQETEAPTPIPSKVQGASASIDKTTSSKKRDFQQTPGASHASGSLSKKRIKQITLKSPQSSVYVTSKSRFLESVNDNVSDNSVFEWDKMSLVEVAPVVTSTSSQCLFFSLKYGSQIVEVVQGDARLCEEIAQLRAESKAWKDEKGKLLESNKALFNSESALIKERKMLLKDREKHDLIVRKLDKGMEDLEDTYTKKLRDLKAQVKALKASTTVPHPSRLDEDPYDTGYASGIRDYMASTYEVFPNLEWALLGQDVVDAVERIKRENVVVVDKGKVLFPIM</sequence>
<gene>
    <name evidence="2" type="ORF">POM88_027037</name>
</gene>
<comment type="caution">
    <text evidence="2">The sequence shown here is derived from an EMBL/GenBank/DDBJ whole genome shotgun (WGS) entry which is preliminary data.</text>
</comment>
<accession>A0AAD8I9D2</accession>
<feature type="compositionally biased region" description="Polar residues" evidence="1">
    <location>
        <begin position="278"/>
        <end position="290"/>
    </location>
</feature>
<keyword evidence="3" id="KW-1185">Reference proteome</keyword>
<reference evidence="2" key="1">
    <citation type="submission" date="2023-02" db="EMBL/GenBank/DDBJ databases">
        <title>Genome of toxic invasive species Heracleum sosnowskyi carries increased number of genes despite the absence of recent whole-genome duplications.</title>
        <authorList>
            <person name="Schelkunov M."/>
            <person name="Shtratnikova V."/>
            <person name="Makarenko M."/>
            <person name="Klepikova A."/>
            <person name="Omelchenko D."/>
            <person name="Novikova G."/>
            <person name="Obukhova E."/>
            <person name="Bogdanov V."/>
            <person name="Penin A."/>
            <person name="Logacheva M."/>
        </authorList>
    </citation>
    <scope>NUCLEOTIDE SEQUENCE</scope>
    <source>
        <strain evidence="2">Hsosn_3</strain>
        <tissue evidence="2">Leaf</tissue>
    </source>
</reference>
<feature type="compositionally biased region" description="Polar residues" evidence="1">
    <location>
        <begin position="221"/>
        <end position="235"/>
    </location>
</feature>
<feature type="compositionally biased region" description="Polar residues" evidence="1">
    <location>
        <begin position="260"/>
        <end position="269"/>
    </location>
</feature>
<dbReference type="Proteomes" id="UP001237642">
    <property type="component" value="Unassembled WGS sequence"/>
</dbReference>
<proteinExistence type="predicted"/>
<organism evidence="2 3">
    <name type="scientific">Heracleum sosnowskyi</name>
    <dbReference type="NCBI Taxonomy" id="360622"/>
    <lineage>
        <taxon>Eukaryota</taxon>
        <taxon>Viridiplantae</taxon>
        <taxon>Streptophyta</taxon>
        <taxon>Embryophyta</taxon>
        <taxon>Tracheophyta</taxon>
        <taxon>Spermatophyta</taxon>
        <taxon>Magnoliopsida</taxon>
        <taxon>eudicotyledons</taxon>
        <taxon>Gunneridae</taxon>
        <taxon>Pentapetalae</taxon>
        <taxon>asterids</taxon>
        <taxon>campanulids</taxon>
        <taxon>Apiales</taxon>
        <taxon>Apiaceae</taxon>
        <taxon>Apioideae</taxon>
        <taxon>apioid superclade</taxon>
        <taxon>Tordylieae</taxon>
        <taxon>Tordyliinae</taxon>
        <taxon>Heracleum</taxon>
    </lineage>
</organism>
<evidence type="ECO:0000313" key="2">
    <source>
        <dbReference type="EMBL" id="KAK1380293.1"/>
    </source>
</evidence>
<protein>
    <submittedName>
        <fullName evidence="2">Uncharacterized protein</fullName>
    </submittedName>
</protein>
<dbReference type="AlphaFoldDB" id="A0AAD8I9D2"/>
<name>A0AAD8I9D2_9APIA</name>
<dbReference type="EMBL" id="JAUIZM010000006">
    <property type="protein sequence ID" value="KAK1380293.1"/>
    <property type="molecule type" value="Genomic_DNA"/>
</dbReference>
<evidence type="ECO:0000313" key="3">
    <source>
        <dbReference type="Proteomes" id="UP001237642"/>
    </source>
</evidence>